<dbReference type="Proteomes" id="UP000005307">
    <property type="component" value="Chromosome"/>
</dbReference>
<reference evidence="1 2" key="1">
    <citation type="journal article" date="2013" name="PLoS ONE">
        <title>Poles Apart: Arctic and Antarctic Octadecabacter strains Share High Genome Plasticity and a New Type of Xanthorhodopsin.</title>
        <authorList>
            <person name="Vollmers J."/>
            <person name="Voget S."/>
            <person name="Dietrich S."/>
            <person name="Gollnow K."/>
            <person name="Smits M."/>
            <person name="Meyer K."/>
            <person name="Brinkhoff T."/>
            <person name="Simon M."/>
            <person name="Daniel R."/>
        </authorList>
    </citation>
    <scope>NUCLEOTIDE SEQUENCE [LARGE SCALE GENOMIC DNA]</scope>
    <source>
        <strain evidence="1 2">307</strain>
    </source>
</reference>
<organism evidence="1 2">
    <name type="scientific">Octadecabacter antarcticus 307</name>
    <dbReference type="NCBI Taxonomy" id="391626"/>
    <lineage>
        <taxon>Bacteria</taxon>
        <taxon>Pseudomonadati</taxon>
        <taxon>Pseudomonadota</taxon>
        <taxon>Alphaproteobacteria</taxon>
        <taxon>Rhodobacterales</taxon>
        <taxon>Roseobacteraceae</taxon>
        <taxon>Octadecabacter</taxon>
    </lineage>
</organism>
<evidence type="ECO:0008006" key="3">
    <source>
        <dbReference type="Google" id="ProtNLM"/>
    </source>
</evidence>
<dbReference type="eggNOG" id="COG4950">
    <property type="taxonomic scope" value="Bacteria"/>
</dbReference>
<proteinExistence type="predicted"/>
<dbReference type="EMBL" id="CP003740">
    <property type="protein sequence ID" value="AGI67458.1"/>
    <property type="molecule type" value="Genomic_DNA"/>
</dbReference>
<keyword evidence="2" id="KW-1185">Reference proteome</keyword>
<dbReference type="STRING" id="391626.OAN307_c17970"/>
<dbReference type="KEGG" id="oat:OAN307_c17970"/>
<dbReference type="OrthoDB" id="5077630at2"/>
<dbReference type="HOGENOM" id="CLU_115851_1_0_5"/>
<accession>M9R6T9</accession>
<dbReference type="InterPro" id="IPR029032">
    <property type="entry name" value="AhpD-like"/>
</dbReference>
<sequence>MSSVFEMTSLACSGVATGTPAGDAALNRVNVFELTQAAEDAVLAPVDAGAWPAETRAAFAVRIAKLNRSKTLVAQYGRRPGGDGPLADPANDGTAQNMGVVVTFMDKVAAQTREVRANDITSLQAAGVSDADIVRLAELNAFLAFQIRMVAGLSLIKGDIA</sequence>
<gene>
    <name evidence="1" type="ORF">OAN307_c17970</name>
</gene>
<evidence type="ECO:0000313" key="2">
    <source>
        <dbReference type="Proteomes" id="UP000005307"/>
    </source>
</evidence>
<dbReference type="Gene3D" id="1.20.1290.10">
    <property type="entry name" value="AhpD-like"/>
    <property type="match status" value="1"/>
</dbReference>
<evidence type="ECO:0000313" key="1">
    <source>
        <dbReference type="EMBL" id="AGI67458.1"/>
    </source>
</evidence>
<dbReference type="AlphaFoldDB" id="M9R6T9"/>
<name>M9R6T9_9RHOB</name>
<protein>
    <recommendedName>
        <fullName evidence="3">CMD domain protein</fullName>
    </recommendedName>
</protein>
<dbReference type="SUPFAM" id="SSF69118">
    <property type="entry name" value="AhpD-like"/>
    <property type="match status" value="1"/>
</dbReference>